<protein>
    <submittedName>
        <fullName evidence="1">Uncharacterized protein</fullName>
    </submittedName>
</protein>
<reference evidence="1" key="2">
    <citation type="journal article" date="2015" name="Fish Shellfish Immunol.">
        <title>Early steps in the European eel (Anguilla anguilla)-Vibrio vulnificus interaction in the gills: Role of the RtxA13 toxin.</title>
        <authorList>
            <person name="Callol A."/>
            <person name="Pajuelo D."/>
            <person name="Ebbesson L."/>
            <person name="Teles M."/>
            <person name="MacKenzie S."/>
            <person name="Amaro C."/>
        </authorList>
    </citation>
    <scope>NUCLEOTIDE SEQUENCE</scope>
</reference>
<sequence length="47" mass="5645">MYDCKDLAQSLFLLPEVFTLHEKDLFIHAEIKIFSFYIKFYIKKTVG</sequence>
<evidence type="ECO:0000313" key="1">
    <source>
        <dbReference type="EMBL" id="JAH08679.1"/>
    </source>
</evidence>
<reference evidence="1" key="1">
    <citation type="submission" date="2014-11" db="EMBL/GenBank/DDBJ databases">
        <authorList>
            <person name="Amaro Gonzalez C."/>
        </authorList>
    </citation>
    <scope>NUCLEOTIDE SEQUENCE</scope>
</reference>
<dbReference type="AlphaFoldDB" id="A0A0E9PVY1"/>
<dbReference type="EMBL" id="GBXM01099898">
    <property type="protein sequence ID" value="JAH08679.1"/>
    <property type="molecule type" value="Transcribed_RNA"/>
</dbReference>
<proteinExistence type="predicted"/>
<name>A0A0E9PVY1_ANGAN</name>
<organism evidence="1">
    <name type="scientific">Anguilla anguilla</name>
    <name type="common">European freshwater eel</name>
    <name type="synonym">Muraena anguilla</name>
    <dbReference type="NCBI Taxonomy" id="7936"/>
    <lineage>
        <taxon>Eukaryota</taxon>
        <taxon>Metazoa</taxon>
        <taxon>Chordata</taxon>
        <taxon>Craniata</taxon>
        <taxon>Vertebrata</taxon>
        <taxon>Euteleostomi</taxon>
        <taxon>Actinopterygii</taxon>
        <taxon>Neopterygii</taxon>
        <taxon>Teleostei</taxon>
        <taxon>Anguilliformes</taxon>
        <taxon>Anguillidae</taxon>
        <taxon>Anguilla</taxon>
    </lineage>
</organism>
<accession>A0A0E9PVY1</accession>